<accession>A0A0F9DP39</accession>
<gene>
    <name evidence="1" type="ORF">LCGC14_2174630</name>
</gene>
<organism evidence="1">
    <name type="scientific">marine sediment metagenome</name>
    <dbReference type="NCBI Taxonomy" id="412755"/>
    <lineage>
        <taxon>unclassified sequences</taxon>
        <taxon>metagenomes</taxon>
        <taxon>ecological metagenomes</taxon>
    </lineage>
</organism>
<sequence>MQIRRNENYRESWYVTNRSKQKISIGDLPSAPVIRPGKRVDLLKFYTREKVSHSKVLATLVKSRILIFNKEKTFSDKLPGCVSVVDMDKAITPAEENEIYEIVGDFVDKSLVTEVGDPGTDNNVVTEQGIREALIDEVTSGQEITDDTGGILLHGKDPDNAAQPVGISGEENNKVQIMNLDIEKLLEDIYIELIKANIQMAIITGNEIKNRDIISL</sequence>
<dbReference type="EMBL" id="LAZR01028152">
    <property type="protein sequence ID" value="KKL63484.1"/>
    <property type="molecule type" value="Genomic_DNA"/>
</dbReference>
<reference evidence="1" key="1">
    <citation type="journal article" date="2015" name="Nature">
        <title>Complex archaea that bridge the gap between prokaryotes and eukaryotes.</title>
        <authorList>
            <person name="Spang A."/>
            <person name="Saw J.H."/>
            <person name="Jorgensen S.L."/>
            <person name="Zaremba-Niedzwiedzka K."/>
            <person name="Martijn J."/>
            <person name="Lind A.E."/>
            <person name="van Eijk R."/>
            <person name="Schleper C."/>
            <person name="Guy L."/>
            <person name="Ettema T.J."/>
        </authorList>
    </citation>
    <scope>NUCLEOTIDE SEQUENCE</scope>
</reference>
<protein>
    <submittedName>
        <fullName evidence="1">Uncharacterized protein</fullName>
    </submittedName>
</protein>
<proteinExistence type="predicted"/>
<comment type="caution">
    <text evidence="1">The sequence shown here is derived from an EMBL/GenBank/DDBJ whole genome shotgun (WGS) entry which is preliminary data.</text>
</comment>
<dbReference type="AlphaFoldDB" id="A0A0F9DP39"/>
<name>A0A0F9DP39_9ZZZZ</name>
<evidence type="ECO:0000313" key="1">
    <source>
        <dbReference type="EMBL" id="KKL63484.1"/>
    </source>
</evidence>